<evidence type="ECO:0000313" key="2">
    <source>
        <dbReference type="Proteomes" id="UP000197587"/>
    </source>
</evidence>
<dbReference type="AlphaFoldDB" id="A0A246B6S7"/>
<sequence length="863" mass="101146">MNWKKFELKYDKKENWAFEQMAYLLFCSEFNSRIGIFRYKNQAGIETDPIEHDGKLIGFQAKYYTNSISESKEDIIDSIRKAKSKNPKLTDVFFYVNQELSESSKKNEKAPKYQKEIEQVSSEEGIKLHWRVPSHFELQLALPENRFINDLFFSIDSSVGDLIDEIYKHNKKILSAIRTEILFHDKIFKIDRSVLTESIVDEIKLNKNIIISGEGGCGKTAIFKEFYEQNIKNFPIAVFKANELNVKHINDIFHLENHFTFSDFLNAFDSEPVKVFVIDSAEKLAEISNNDILFNLISSLSERGWCIIFTTRYSYINDITFHIKENYKISYKVIDIPLVDRVIIENVFAENELLLPDNSKFVERLRNLFYLNEYIEQYPSIDKQGSFSGFIKLLWKKRIQNNAITKDNLHRLRESCLIDIVKMRCNTGRFYVNDKNLSGLALFNLTHDEIVSFDDVHNGYFITHDIYEEWALDMIVSQSFANHKNIIDFFNELGDSLPIRRAFRLWLSERLSENKEEIKKFVKEAFICNELSQFWKDELLITVLLSDFSETFFEFFENEIITNNFEILKRILFLLRIACTDISSVENFETIKPKGRGWQETIALIFKHKFSFFENNLKIILPVLANWCNYNKTGNTTRLSGLLALGIIQKTETEENLYMHQKAEENILNVIFNASNELKEELKEIFEKVVANQWSNHNDPYEGLCSMILEKPYLAQELINNLPKCVINICEIFWKKKERDDSRFGSSSYSMESKYGITGKHRFNYFPASANQTPIKWLLYSNFYATLDFIINFTNSAIKSYRISDYGEDVVEIILNIDDIEVKQYLSSSIWNMYRGNSSPVVPYLLQSIHMALESRSLTKPTI</sequence>
<proteinExistence type="predicted"/>
<dbReference type="Proteomes" id="UP000197587">
    <property type="component" value="Unassembled WGS sequence"/>
</dbReference>
<gene>
    <name evidence="1" type="ORF">AP75_13095</name>
</gene>
<name>A0A246B6S7_9FLAO</name>
<reference evidence="1 2" key="1">
    <citation type="submission" date="2014-01" db="EMBL/GenBank/DDBJ databases">
        <authorList>
            <consortium name="Genome Consortium for Active Teaching"/>
            <person name="Sontag T.C."/>
            <person name="Newman J.D."/>
        </authorList>
    </citation>
    <scope>NUCLEOTIDE SEQUENCE [LARGE SCALE GENOMIC DNA]</scope>
    <source>
        <strain evidence="1 2">DSM 19056</strain>
    </source>
</reference>
<comment type="caution">
    <text evidence="1">The sequence shown here is derived from an EMBL/GenBank/DDBJ whole genome shotgun (WGS) entry which is preliminary data.</text>
</comment>
<dbReference type="SUPFAM" id="SSF52540">
    <property type="entry name" value="P-loop containing nucleoside triphosphate hydrolases"/>
    <property type="match status" value="1"/>
</dbReference>
<protein>
    <submittedName>
        <fullName evidence="1">Uncharacterized protein</fullName>
    </submittedName>
</protein>
<reference evidence="1 2" key="2">
    <citation type="submission" date="2017-05" db="EMBL/GenBank/DDBJ databases">
        <title>Genome of Chryseobacterium haifense.</title>
        <authorList>
            <person name="Newman J.D."/>
        </authorList>
    </citation>
    <scope>NUCLEOTIDE SEQUENCE [LARGE SCALE GENOMIC DNA]</scope>
    <source>
        <strain evidence="1 2">DSM 19056</strain>
    </source>
</reference>
<accession>A0A246B6S7</accession>
<evidence type="ECO:0000313" key="1">
    <source>
        <dbReference type="EMBL" id="OWK97082.1"/>
    </source>
</evidence>
<dbReference type="EMBL" id="JASZ02000044">
    <property type="protein sequence ID" value="OWK97082.1"/>
    <property type="molecule type" value="Genomic_DNA"/>
</dbReference>
<organism evidence="1 2">
    <name type="scientific">Kaistella haifensis DSM 19056</name>
    <dbReference type="NCBI Taxonomy" id="1450526"/>
    <lineage>
        <taxon>Bacteria</taxon>
        <taxon>Pseudomonadati</taxon>
        <taxon>Bacteroidota</taxon>
        <taxon>Flavobacteriia</taxon>
        <taxon>Flavobacteriales</taxon>
        <taxon>Weeksellaceae</taxon>
        <taxon>Chryseobacterium group</taxon>
        <taxon>Kaistella</taxon>
    </lineage>
</organism>
<dbReference type="Gene3D" id="3.40.50.300">
    <property type="entry name" value="P-loop containing nucleotide triphosphate hydrolases"/>
    <property type="match status" value="1"/>
</dbReference>
<dbReference type="InterPro" id="IPR027417">
    <property type="entry name" value="P-loop_NTPase"/>
</dbReference>
<dbReference type="RefSeq" id="WP_088264945.1">
    <property type="nucleotide sequence ID" value="NZ_JASZ02000044.1"/>
</dbReference>
<keyword evidence="2" id="KW-1185">Reference proteome</keyword>